<gene>
    <name evidence="2" type="ORF">CSUI_006209</name>
</gene>
<organism evidence="2 3">
    <name type="scientific">Cystoisospora suis</name>
    <dbReference type="NCBI Taxonomy" id="483139"/>
    <lineage>
        <taxon>Eukaryota</taxon>
        <taxon>Sar</taxon>
        <taxon>Alveolata</taxon>
        <taxon>Apicomplexa</taxon>
        <taxon>Conoidasida</taxon>
        <taxon>Coccidia</taxon>
        <taxon>Eucoccidiorida</taxon>
        <taxon>Eimeriorina</taxon>
        <taxon>Sarcocystidae</taxon>
        <taxon>Cystoisospora</taxon>
    </lineage>
</organism>
<feature type="region of interest" description="Disordered" evidence="1">
    <location>
        <begin position="20"/>
        <end position="55"/>
    </location>
</feature>
<keyword evidence="3" id="KW-1185">Reference proteome</keyword>
<sequence>MLACRQPYGPRVYSMAVRIRMRGGPPTRKDGQPTRRGGPGTRPRESPKKMRHRSISKCRTLHLQKKATKTLAARVRASEVADRHLPMAGMRTATGTGSSLAVGLRGDCSLRGCYHSDARWLLPCCLAWWEGRRCRNNGCHRVLFFFLFALRALPDVTRTCVALVDTSGPCRLLVPVVLCESHSKTGHNLLRQVSSGVRLSKQYRS</sequence>
<dbReference type="AlphaFoldDB" id="A0A2C6KSL3"/>
<proteinExistence type="predicted"/>
<dbReference type="EMBL" id="MIGC01003098">
    <property type="protein sequence ID" value="PHJ19969.1"/>
    <property type="molecule type" value="Genomic_DNA"/>
</dbReference>
<evidence type="ECO:0000256" key="1">
    <source>
        <dbReference type="SAM" id="MobiDB-lite"/>
    </source>
</evidence>
<dbReference type="RefSeq" id="XP_067921661.1">
    <property type="nucleotide sequence ID" value="XM_068066373.1"/>
</dbReference>
<comment type="caution">
    <text evidence="2">The sequence shown here is derived from an EMBL/GenBank/DDBJ whole genome shotgun (WGS) entry which is preliminary data.</text>
</comment>
<accession>A0A2C6KSL3</accession>
<name>A0A2C6KSL3_9APIC</name>
<protein>
    <submittedName>
        <fullName evidence="2">Uncharacterized protein</fullName>
    </submittedName>
</protein>
<dbReference type="VEuPathDB" id="ToxoDB:CSUI_006209"/>
<evidence type="ECO:0000313" key="3">
    <source>
        <dbReference type="Proteomes" id="UP000221165"/>
    </source>
</evidence>
<dbReference type="Proteomes" id="UP000221165">
    <property type="component" value="Unassembled WGS sequence"/>
</dbReference>
<reference evidence="2 3" key="1">
    <citation type="journal article" date="2017" name="Int. J. Parasitol.">
        <title>The genome of the protozoan parasite Cystoisospora suis and a reverse vaccinology approach to identify vaccine candidates.</title>
        <authorList>
            <person name="Palmieri N."/>
            <person name="Shrestha A."/>
            <person name="Ruttkowski B."/>
            <person name="Beck T."/>
            <person name="Vogl C."/>
            <person name="Tomley F."/>
            <person name="Blake D.P."/>
            <person name="Joachim A."/>
        </authorList>
    </citation>
    <scope>NUCLEOTIDE SEQUENCE [LARGE SCALE GENOMIC DNA]</scope>
    <source>
        <strain evidence="2 3">Wien I</strain>
    </source>
</reference>
<evidence type="ECO:0000313" key="2">
    <source>
        <dbReference type="EMBL" id="PHJ19969.1"/>
    </source>
</evidence>
<dbReference type="GeneID" id="94429584"/>